<dbReference type="Proteomes" id="UP000472274">
    <property type="component" value="Unplaced"/>
</dbReference>
<dbReference type="GO" id="GO:0070588">
    <property type="term" value="P:calcium ion transmembrane transport"/>
    <property type="evidence" value="ECO:0007669"/>
    <property type="project" value="TreeGrafter"/>
</dbReference>
<sequence>MELRLQSHLDTFRSLVLQFLGARSCRGGVSGYFFLSKQLHLYLDITYVLVTDKRYQKKDSVISSIHTKVKGVVQTDSRIWDTAEYTIPMQGIDSFFVITNIIMTENQFQNVCPEVTTGRCVKYNATIKTCEVSAWCPVESMKGAPV</sequence>
<name>A0A674JQ16_9SAUR</name>
<evidence type="ECO:0000256" key="5">
    <source>
        <dbReference type="ARBA" id="ARBA00022989"/>
    </source>
</evidence>
<dbReference type="GO" id="GO:0004931">
    <property type="term" value="F:extracellularly ATP-gated monoatomic cation channel activity"/>
    <property type="evidence" value="ECO:0007669"/>
    <property type="project" value="TreeGrafter"/>
</dbReference>
<keyword evidence="3" id="KW-0813">Transport</keyword>
<keyword evidence="7" id="KW-0472">Membrane</keyword>
<evidence type="ECO:0000256" key="1">
    <source>
        <dbReference type="ARBA" id="ARBA00004308"/>
    </source>
</evidence>
<comment type="similarity">
    <text evidence="2">Belongs to the P2X receptor family.</text>
</comment>
<evidence type="ECO:0000256" key="3">
    <source>
        <dbReference type="ARBA" id="ARBA00022448"/>
    </source>
</evidence>
<keyword evidence="4" id="KW-0812">Transmembrane</keyword>
<evidence type="ECO:0000256" key="8">
    <source>
        <dbReference type="ARBA" id="ARBA00023286"/>
    </source>
</evidence>
<dbReference type="Gene3D" id="1.10.287.940">
    <property type="entry name" value="atp-gated p2x4 ion channel"/>
    <property type="match status" value="1"/>
</dbReference>
<keyword evidence="5" id="KW-1133">Transmembrane helix</keyword>
<dbReference type="InterPro" id="IPR059116">
    <property type="entry name" value="P2X_receptor"/>
</dbReference>
<dbReference type="GeneTree" id="ENSGT01020000230351"/>
<keyword evidence="8" id="KW-1071">Ligand-gated ion channel</keyword>
<dbReference type="GO" id="GO:0005886">
    <property type="term" value="C:plasma membrane"/>
    <property type="evidence" value="ECO:0007669"/>
    <property type="project" value="TreeGrafter"/>
</dbReference>
<dbReference type="Ensembl" id="ENSTMTT00000024692.1">
    <property type="protein sequence ID" value="ENSTMTP00000023851.1"/>
    <property type="gene ID" value="ENSTMTG00000017264.1"/>
</dbReference>
<dbReference type="GO" id="GO:0012505">
    <property type="term" value="C:endomembrane system"/>
    <property type="evidence" value="ECO:0007669"/>
    <property type="project" value="UniProtKB-SubCell"/>
</dbReference>
<evidence type="ECO:0000256" key="4">
    <source>
        <dbReference type="ARBA" id="ARBA00022692"/>
    </source>
</evidence>
<evidence type="ECO:0000313" key="10">
    <source>
        <dbReference type="Ensembl" id="ENSTMTP00000023851.1"/>
    </source>
</evidence>
<evidence type="ECO:0000256" key="9">
    <source>
        <dbReference type="ARBA" id="ARBA00023303"/>
    </source>
</evidence>
<dbReference type="Pfam" id="PF00864">
    <property type="entry name" value="P2X_receptor"/>
    <property type="match status" value="1"/>
</dbReference>
<reference evidence="10" key="2">
    <citation type="submission" date="2025-09" db="UniProtKB">
        <authorList>
            <consortium name="Ensembl"/>
        </authorList>
    </citation>
    <scope>IDENTIFICATION</scope>
</reference>
<reference evidence="10" key="1">
    <citation type="submission" date="2025-08" db="UniProtKB">
        <authorList>
            <consortium name="Ensembl"/>
        </authorList>
    </citation>
    <scope>IDENTIFICATION</scope>
</reference>
<gene>
    <name evidence="10" type="primary">P2RX7</name>
</gene>
<proteinExistence type="inferred from homology"/>
<evidence type="ECO:0000256" key="6">
    <source>
        <dbReference type="ARBA" id="ARBA00023065"/>
    </source>
</evidence>
<keyword evidence="9" id="KW-0407">Ion channel</keyword>
<dbReference type="GO" id="GO:0098794">
    <property type="term" value="C:postsynapse"/>
    <property type="evidence" value="ECO:0007669"/>
    <property type="project" value="GOC"/>
</dbReference>
<evidence type="ECO:0000256" key="7">
    <source>
        <dbReference type="ARBA" id="ARBA00023136"/>
    </source>
</evidence>
<evidence type="ECO:0000256" key="2">
    <source>
        <dbReference type="ARBA" id="ARBA00009848"/>
    </source>
</evidence>
<evidence type="ECO:0000313" key="11">
    <source>
        <dbReference type="Proteomes" id="UP000472274"/>
    </source>
</evidence>
<dbReference type="PANTHER" id="PTHR10125">
    <property type="entry name" value="P2X PURINOCEPTOR"/>
    <property type="match status" value="1"/>
</dbReference>
<keyword evidence="11" id="KW-1185">Reference proteome</keyword>
<organism evidence="10 11">
    <name type="scientific">Terrapene triunguis</name>
    <name type="common">Three-toed box turtle</name>
    <dbReference type="NCBI Taxonomy" id="2587831"/>
    <lineage>
        <taxon>Eukaryota</taxon>
        <taxon>Metazoa</taxon>
        <taxon>Chordata</taxon>
        <taxon>Craniata</taxon>
        <taxon>Vertebrata</taxon>
        <taxon>Euteleostomi</taxon>
        <taxon>Archelosauria</taxon>
        <taxon>Testudinata</taxon>
        <taxon>Testudines</taxon>
        <taxon>Cryptodira</taxon>
        <taxon>Durocryptodira</taxon>
        <taxon>Testudinoidea</taxon>
        <taxon>Emydidae</taxon>
        <taxon>Terrapene</taxon>
    </lineage>
</organism>
<dbReference type="InterPro" id="IPR027309">
    <property type="entry name" value="P2X_extracellular_dom_sf"/>
</dbReference>
<keyword evidence="6" id="KW-0406">Ion transport</keyword>
<accession>A0A674JQ16</accession>
<protein>
    <submittedName>
        <fullName evidence="10">Purinergic receptor P2X 7</fullName>
    </submittedName>
</protein>
<dbReference type="AlphaFoldDB" id="A0A674JQ16"/>
<dbReference type="Gene3D" id="2.60.490.10">
    <property type="entry name" value="atp-gated p2x4 ion channel domain"/>
    <property type="match status" value="2"/>
</dbReference>
<comment type="subcellular location">
    <subcellularLocation>
        <location evidence="1">Endomembrane system</location>
    </subcellularLocation>
</comment>
<dbReference type="PANTHER" id="PTHR10125:SF13">
    <property type="entry name" value="P2X PURINOCEPTOR 7"/>
    <property type="match status" value="1"/>
</dbReference>